<dbReference type="EMBL" id="VSSQ01139416">
    <property type="protein sequence ID" value="MPN62014.1"/>
    <property type="molecule type" value="Genomic_DNA"/>
</dbReference>
<evidence type="ECO:0000313" key="2">
    <source>
        <dbReference type="EMBL" id="MPN62014.1"/>
    </source>
</evidence>
<reference evidence="2" key="1">
    <citation type="submission" date="2019-08" db="EMBL/GenBank/DDBJ databases">
        <authorList>
            <person name="Kucharzyk K."/>
            <person name="Murdoch R.W."/>
            <person name="Higgins S."/>
            <person name="Loffler F."/>
        </authorList>
    </citation>
    <scope>NUCLEOTIDE SEQUENCE</scope>
</reference>
<protein>
    <submittedName>
        <fullName evidence="2">Uncharacterized protein</fullName>
    </submittedName>
</protein>
<feature type="region of interest" description="Disordered" evidence="1">
    <location>
        <begin position="1"/>
        <end position="71"/>
    </location>
</feature>
<dbReference type="AlphaFoldDB" id="A0A645JNX2"/>
<name>A0A645JNX2_9ZZZZ</name>
<accession>A0A645JNX2</accession>
<sequence>MGVDRQPAGGPGEHLGDVAELPEAARPQHIVVGGPERREGAERGGQGGRLETPGRGHVGPPAGGSVMAFPL</sequence>
<proteinExistence type="predicted"/>
<evidence type="ECO:0000256" key="1">
    <source>
        <dbReference type="SAM" id="MobiDB-lite"/>
    </source>
</evidence>
<comment type="caution">
    <text evidence="2">The sequence shown here is derived from an EMBL/GenBank/DDBJ whole genome shotgun (WGS) entry which is preliminary data.</text>
</comment>
<gene>
    <name evidence="2" type="ORF">SDC9_209760</name>
</gene>
<organism evidence="2">
    <name type="scientific">bioreactor metagenome</name>
    <dbReference type="NCBI Taxonomy" id="1076179"/>
    <lineage>
        <taxon>unclassified sequences</taxon>
        <taxon>metagenomes</taxon>
        <taxon>ecological metagenomes</taxon>
    </lineage>
</organism>